<proteinExistence type="inferred from homology"/>
<organism evidence="3 4">
    <name type="scientific">Candidatus Burkholderia verschuerenii</name>
    <dbReference type="NCBI Taxonomy" id="242163"/>
    <lineage>
        <taxon>Bacteria</taxon>
        <taxon>Pseudomonadati</taxon>
        <taxon>Pseudomonadota</taxon>
        <taxon>Betaproteobacteria</taxon>
        <taxon>Burkholderiales</taxon>
        <taxon>Burkholderiaceae</taxon>
        <taxon>Burkholderia</taxon>
    </lineage>
</organism>
<dbReference type="InterPro" id="IPR035093">
    <property type="entry name" value="RelE/ParE_toxin_dom_sf"/>
</dbReference>
<dbReference type="Gene3D" id="3.30.2310.20">
    <property type="entry name" value="RelE-like"/>
    <property type="match status" value="1"/>
</dbReference>
<comment type="caution">
    <text evidence="3">The sequence shown here is derived from an EMBL/GenBank/DDBJ whole genome shotgun (WGS) entry which is preliminary data.</text>
</comment>
<gene>
    <name evidence="3" type="ORF">BVER_02745c</name>
</gene>
<name>A0A0L0M3X2_9BURK</name>
<comment type="similarity">
    <text evidence="1">Belongs to the RelE toxin family.</text>
</comment>
<dbReference type="RefSeq" id="WP_050455832.1">
    <property type="nucleotide sequence ID" value="NZ_LFJJ01000255.1"/>
</dbReference>
<dbReference type="PANTHER" id="PTHR33755:SF6">
    <property type="entry name" value="PLASMID STABILIZATION SYSTEM PROTEIN"/>
    <property type="match status" value="1"/>
</dbReference>
<dbReference type="PANTHER" id="PTHR33755">
    <property type="entry name" value="TOXIN PARE1-RELATED"/>
    <property type="match status" value="1"/>
</dbReference>
<dbReference type="OrthoDB" id="9798046at2"/>
<dbReference type="Proteomes" id="UP000036959">
    <property type="component" value="Unassembled WGS sequence"/>
</dbReference>
<keyword evidence="4" id="KW-1185">Reference proteome</keyword>
<sequence length="99" mass="11259">MIVRLLPDAEADLEAIGDYIARDNPNRARSFVAELREKCESLAAMPQAFPLVPCYKRRGLRYRAHGNYLIFYRATGEPIARIDVVHVIHGARNYAAILF</sequence>
<accession>A0A0L0M3X2</accession>
<evidence type="ECO:0000256" key="2">
    <source>
        <dbReference type="ARBA" id="ARBA00022649"/>
    </source>
</evidence>
<keyword evidence="2" id="KW-1277">Toxin-antitoxin system</keyword>
<reference evidence="4" key="1">
    <citation type="submission" date="2015-06" db="EMBL/GenBank/DDBJ databases">
        <title>Comparative genomics of Burkholderia leaf nodule symbionts.</title>
        <authorList>
            <person name="Carlier A."/>
            <person name="Eberl L."/>
            <person name="Pinto-Carbo M."/>
        </authorList>
    </citation>
    <scope>NUCLEOTIDE SEQUENCE [LARGE SCALE GENOMIC DNA]</scope>
    <source>
        <strain evidence="4">UZHbot4</strain>
    </source>
</reference>
<dbReference type="InterPro" id="IPR007712">
    <property type="entry name" value="RelE/ParE_toxin"/>
</dbReference>
<evidence type="ECO:0000313" key="3">
    <source>
        <dbReference type="EMBL" id="KND57347.1"/>
    </source>
</evidence>
<evidence type="ECO:0000313" key="4">
    <source>
        <dbReference type="Proteomes" id="UP000036959"/>
    </source>
</evidence>
<dbReference type="InterPro" id="IPR051803">
    <property type="entry name" value="TA_system_RelE-like_toxin"/>
</dbReference>
<dbReference type="AlphaFoldDB" id="A0A0L0M3X2"/>
<dbReference type="Pfam" id="PF05016">
    <property type="entry name" value="ParE_toxin"/>
    <property type="match status" value="1"/>
</dbReference>
<dbReference type="EMBL" id="LFJJ01000255">
    <property type="protein sequence ID" value="KND57347.1"/>
    <property type="molecule type" value="Genomic_DNA"/>
</dbReference>
<dbReference type="PATRIC" id="fig|242163.4.peg.3608"/>
<protein>
    <submittedName>
        <fullName evidence="3">Plasmid stabilization system protein</fullName>
    </submittedName>
</protein>
<evidence type="ECO:0000256" key="1">
    <source>
        <dbReference type="ARBA" id="ARBA00006226"/>
    </source>
</evidence>